<dbReference type="AlphaFoldDB" id="A0A9P0G586"/>
<dbReference type="InterPro" id="IPR016024">
    <property type="entry name" value="ARM-type_fold"/>
</dbReference>
<organism evidence="5 6">
    <name type="scientific">Psylliodes chrysocephalus</name>
    <dbReference type="NCBI Taxonomy" id="3402493"/>
    <lineage>
        <taxon>Eukaryota</taxon>
        <taxon>Metazoa</taxon>
        <taxon>Ecdysozoa</taxon>
        <taxon>Arthropoda</taxon>
        <taxon>Hexapoda</taxon>
        <taxon>Insecta</taxon>
        <taxon>Pterygota</taxon>
        <taxon>Neoptera</taxon>
        <taxon>Endopterygota</taxon>
        <taxon>Coleoptera</taxon>
        <taxon>Polyphaga</taxon>
        <taxon>Cucujiformia</taxon>
        <taxon>Chrysomeloidea</taxon>
        <taxon>Chrysomelidae</taxon>
        <taxon>Galerucinae</taxon>
        <taxon>Alticini</taxon>
        <taxon>Psylliodes</taxon>
    </lineage>
</organism>
<comment type="similarity">
    <text evidence="1">Belongs to the IFRD family.</text>
</comment>
<gene>
    <name evidence="5" type="ORF">PSYICH_LOCUS3794</name>
</gene>
<dbReference type="Pfam" id="PF05004">
    <property type="entry name" value="IFRD"/>
    <property type="match status" value="1"/>
</dbReference>
<evidence type="ECO:0000313" key="5">
    <source>
        <dbReference type="EMBL" id="CAH1102559.1"/>
    </source>
</evidence>
<evidence type="ECO:0008006" key="7">
    <source>
        <dbReference type="Google" id="ProtNLM"/>
    </source>
</evidence>
<dbReference type="InterPro" id="IPR039777">
    <property type="entry name" value="IFRD"/>
</dbReference>
<dbReference type="PANTHER" id="PTHR12354:SF1">
    <property type="entry name" value="INTERFERON-RELATED DEVELOPMENTAL REGULATOR 1"/>
    <property type="match status" value="1"/>
</dbReference>
<feature type="domain" description="Interferon-related developmental regulator C-terminal" evidence="3">
    <location>
        <begin position="373"/>
        <end position="427"/>
    </location>
</feature>
<dbReference type="OrthoDB" id="18978at2759"/>
<dbReference type="EMBL" id="OV651825">
    <property type="protein sequence ID" value="CAH1102559.1"/>
    <property type="molecule type" value="Genomic_DNA"/>
</dbReference>
<dbReference type="InterPro" id="IPR006921">
    <property type="entry name" value="Interferon-rel_develop_reg_C"/>
</dbReference>
<accession>A0A9P0G586</accession>
<dbReference type="Pfam" id="PF04836">
    <property type="entry name" value="IFRD_C"/>
    <property type="match status" value="1"/>
</dbReference>
<feature type="compositionally biased region" description="Polar residues" evidence="2">
    <location>
        <begin position="28"/>
        <end position="37"/>
    </location>
</feature>
<evidence type="ECO:0000256" key="1">
    <source>
        <dbReference type="ARBA" id="ARBA00008828"/>
    </source>
</evidence>
<dbReference type="InterPro" id="IPR007701">
    <property type="entry name" value="Interferon-rel_develop_reg_N"/>
</dbReference>
<evidence type="ECO:0000259" key="3">
    <source>
        <dbReference type="Pfam" id="PF04836"/>
    </source>
</evidence>
<reference evidence="5" key="1">
    <citation type="submission" date="2022-01" db="EMBL/GenBank/DDBJ databases">
        <authorList>
            <person name="King R."/>
        </authorList>
    </citation>
    <scope>NUCLEOTIDE SEQUENCE</scope>
</reference>
<proteinExistence type="inferred from homology"/>
<sequence length="429" mass="48109">MPKGKRKGRSDRGRNDGSLNSSDDESFDNASVVSNFSENKDGEEAEDADLVAQEQLEEKLCEILDGLTQKSSQGRTNCFENLTKGFVKKYMPNFIRERYFTICDSIERSLKKGGGPEKMAAAELATIICVQMGGEDACEEISRNLKPMLLSIVCDNTVSAPVRAKCCAALGTMTFLSGGEIGDVIILMQQFESIYSGSYLKGDGNVANVSADTAILHAAAIQAWNLLFTLLSPGNIGTMMNNSKALPTLEKLSELLESPHLDVRMAAGEALALVYELGREENDDFEEDFALDITENLKHLATDSHKYRAKKDRKQQRATFRDILQFFENDIVPELSIKFGRETLVLDSWSRRKQYETLCNVLGPSINVHLTDNDLLRDIFEIILPPQMAEMPAHQQHQMERYRKRLVNAANFKARTLSRARNRDKRSDF</sequence>
<keyword evidence="6" id="KW-1185">Reference proteome</keyword>
<evidence type="ECO:0000313" key="6">
    <source>
        <dbReference type="Proteomes" id="UP001153636"/>
    </source>
</evidence>
<protein>
    <recommendedName>
        <fullName evidence="7">Interferon-related developmental regulator 1</fullName>
    </recommendedName>
</protein>
<name>A0A9P0G586_9CUCU</name>
<dbReference type="InterPro" id="IPR011989">
    <property type="entry name" value="ARM-like"/>
</dbReference>
<feature type="domain" description="Interferon-related developmental regulator N-terminal" evidence="4">
    <location>
        <begin position="29"/>
        <end position="328"/>
    </location>
</feature>
<dbReference type="PANTHER" id="PTHR12354">
    <property type="entry name" value="INTERFERON-RELATED DEVELOPMENTAL REGULATOR"/>
    <property type="match status" value="1"/>
</dbReference>
<dbReference type="Proteomes" id="UP001153636">
    <property type="component" value="Chromosome 13"/>
</dbReference>
<evidence type="ECO:0000256" key="2">
    <source>
        <dbReference type="SAM" id="MobiDB-lite"/>
    </source>
</evidence>
<dbReference type="Gene3D" id="1.25.10.10">
    <property type="entry name" value="Leucine-rich Repeat Variant"/>
    <property type="match status" value="1"/>
</dbReference>
<feature type="region of interest" description="Disordered" evidence="2">
    <location>
        <begin position="1"/>
        <end position="48"/>
    </location>
</feature>
<dbReference type="SUPFAM" id="SSF48371">
    <property type="entry name" value="ARM repeat"/>
    <property type="match status" value="1"/>
</dbReference>
<evidence type="ECO:0000259" key="4">
    <source>
        <dbReference type="Pfam" id="PF05004"/>
    </source>
</evidence>